<dbReference type="GO" id="GO:0003723">
    <property type="term" value="F:RNA binding"/>
    <property type="evidence" value="ECO:0007669"/>
    <property type="project" value="UniProtKB-KW"/>
</dbReference>
<dbReference type="InterPro" id="IPR011989">
    <property type="entry name" value="ARM-like"/>
</dbReference>
<evidence type="ECO:0000256" key="5">
    <source>
        <dbReference type="PROSITE-ProRule" id="PRU00317"/>
    </source>
</evidence>
<dbReference type="InterPro" id="IPR001313">
    <property type="entry name" value="Pumilio_RNA-bd_rpt"/>
</dbReference>
<keyword evidence="2" id="KW-0810">Translation regulation</keyword>
<keyword evidence="1" id="KW-0677">Repeat</keyword>
<evidence type="ECO:0000256" key="3">
    <source>
        <dbReference type="ARBA" id="ARBA00022884"/>
    </source>
</evidence>
<name>A0AAE1MQD8_9FABA</name>
<keyword evidence="3" id="KW-0694">RNA-binding</keyword>
<organism evidence="8 9">
    <name type="scientific">Acacia crassicarpa</name>
    <name type="common">northern wattle</name>
    <dbReference type="NCBI Taxonomy" id="499986"/>
    <lineage>
        <taxon>Eukaryota</taxon>
        <taxon>Viridiplantae</taxon>
        <taxon>Streptophyta</taxon>
        <taxon>Embryophyta</taxon>
        <taxon>Tracheophyta</taxon>
        <taxon>Spermatophyta</taxon>
        <taxon>Magnoliopsida</taxon>
        <taxon>eudicotyledons</taxon>
        <taxon>Gunneridae</taxon>
        <taxon>Pentapetalae</taxon>
        <taxon>rosids</taxon>
        <taxon>fabids</taxon>
        <taxon>Fabales</taxon>
        <taxon>Fabaceae</taxon>
        <taxon>Caesalpinioideae</taxon>
        <taxon>mimosoid clade</taxon>
        <taxon>Acacieae</taxon>
        <taxon>Acacia</taxon>
    </lineage>
</organism>
<protein>
    <recommendedName>
        <fullName evidence="7">PUM-HD domain-containing protein</fullName>
    </recommendedName>
</protein>
<dbReference type="Gene3D" id="1.25.10.10">
    <property type="entry name" value="Leucine-rich Repeat Variant"/>
    <property type="match status" value="2"/>
</dbReference>
<sequence>MGEEYDSYARGKSKKGMKKAKKERAGFNRGNPHKPGRGMGKEGTMNDRKIAQESRIRKQVDPETTKYFSEIANLFESNEVDLEERSVICGNALEETRGKEFELATDYIISHTLQSLLEACDVDNLCSFLQSCAKDFPFIAMDRSGSHVAETAIKSLAAHLENHEALPLIEEVLTVICKVVAANSVDLMCNCYGSHVLRSLLCLCKGVQPDKREHYVSKSATNVADRLNLKTFPSKEDHPAPFHPGFPDLLKALVSEILKHVKEFSKTPLVDQFSSLVLQTALRLLAGNDEELFHIIPVLIGCEEETIADGNLIEAARVRELVKLLKEPAFSRLMEVVLEVSPEALYNVMFTKVFRNSLFELSSDQCGNFVVQAMISHVRNQDQVEVIWEELGPNIESLFKMGRSGVVAALIAASERLHTHEHESCQVLAETVCSVDGSTKLIIPRLLFLDNYFSCEDKFNWSWQSGAKMHVIGSWILQTVFRFRSEYIKPYVGSITTMEDNHVLETAKDSWGSRVIEAFLSSGAPGKQKHRLINKLRGHFGEIALHPSGSFTVKTCFTVSNLSLREAIVSELLSVLSELSKTKQGSYILRELDVDGFATRPDHWRSKQESKESAYKDFYATFASDDNKSTKMRGFLANESSKNSKPKTVKEVSKEIGQSLASATSFLSLSGSKKKSKKERQNSKKNAQFGRDDGSSNRKKKSFSKDGASAKKRGRDYDVSEASQKKLKA</sequence>
<evidence type="ECO:0000256" key="2">
    <source>
        <dbReference type="ARBA" id="ARBA00022845"/>
    </source>
</evidence>
<evidence type="ECO:0000259" key="7">
    <source>
        <dbReference type="PROSITE" id="PS50303"/>
    </source>
</evidence>
<dbReference type="PROSITE" id="PS50302">
    <property type="entry name" value="PUM"/>
    <property type="match status" value="2"/>
</dbReference>
<feature type="region of interest" description="Disordered" evidence="6">
    <location>
        <begin position="669"/>
        <end position="729"/>
    </location>
</feature>
<feature type="repeat" description="Pumilio" evidence="5">
    <location>
        <begin position="497"/>
        <end position="534"/>
    </location>
</feature>
<dbReference type="GO" id="GO:0030688">
    <property type="term" value="C:preribosome, small subunit precursor"/>
    <property type="evidence" value="ECO:0007669"/>
    <property type="project" value="TreeGrafter"/>
</dbReference>
<dbReference type="GO" id="GO:0000472">
    <property type="term" value="P:endonucleolytic cleavage to generate mature 5'-end of SSU-rRNA from (SSU-rRNA, 5.8S rRNA, LSU-rRNA)"/>
    <property type="evidence" value="ECO:0007669"/>
    <property type="project" value="TreeGrafter"/>
</dbReference>
<dbReference type="PANTHER" id="PTHR13102:SF0">
    <property type="entry name" value="NUCLEOLAR PROTEIN 9"/>
    <property type="match status" value="1"/>
</dbReference>
<dbReference type="Pfam" id="PF22493">
    <property type="entry name" value="PUF_NOP9"/>
    <property type="match status" value="1"/>
</dbReference>
<comment type="caution">
    <text evidence="8">The sequence shown here is derived from an EMBL/GenBank/DDBJ whole genome shotgun (WGS) entry which is preliminary data.</text>
</comment>
<dbReference type="GO" id="GO:0005730">
    <property type="term" value="C:nucleolus"/>
    <property type="evidence" value="ECO:0007669"/>
    <property type="project" value="TreeGrafter"/>
</dbReference>
<dbReference type="GO" id="GO:0000447">
    <property type="term" value="P:endonucleolytic cleavage in ITS1 to separate SSU-rRNA from 5.8S rRNA and LSU-rRNA from tricistronic rRNA transcript (SSU-rRNA, 5.8S rRNA, LSU-rRNA)"/>
    <property type="evidence" value="ECO:0007669"/>
    <property type="project" value="TreeGrafter"/>
</dbReference>
<dbReference type="GO" id="GO:0030686">
    <property type="term" value="C:90S preribosome"/>
    <property type="evidence" value="ECO:0007669"/>
    <property type="project" value="TreeGrafter"/>
</dbReference>
<dbReference type="PROSITE" id="PS50303">
    <property type="entry name" value="PUM_HD"/>
    <property type="match status" value="1"/>
</dbReference>
<feature type="compositionally biased region" description="Basic residues" evidence="6">
    <location>
        <begin position="11"/>
        <end position="22"/>
    </location>
</feature>
<evidence type="ECO:0000256" key="1">
    <source>
        <dbReference type="ARBA" id="ARBA00022737"/>
    </source>
</evidence>
<dbReference type="SMART" id="SM00025">
    <property type="entry name" value="Pumilio"/>
    <property type="match status" value="7"/>
</dbReference>
<dbReference type="AlphaFoldDB" id="A0AAE1MQD8"/>
<proteinExistence type="predicted"/>
<gene>
    <name evidence="8" type="ORF">QN277_022216</name>
</gene>
<dbReference type="InterPro" id="IPR016024">
    <property type="entry name" value="ARM-type_fold"/>
</dbReference>
<keyword evidence="4" id="KW-0539">Nucleus</keyword>
<feature type="region of interest" description="Disordered" evidence="6">
    <location>
        <begin position="1"/>
        <end position="59"/>
    </location>
</feature>
<reference evidence="8" key="1">
    <citation type="submission" date="2023-10" db="EMBL/GenBank/DDBJ databases">
        <title>Chromosome-level genome of the transformable northern wattle, Acacia crassicarpa.</title>
        <authorList>
            <person name="Massaro I."/>
            <person name="Sinha N.R."/>
            <person name="Poethig S."/>
            <person name="Leichty A.R."/>
        </authorList>
    </citation>
    <scope>NUCLEOTIDE SEQUENCE</scope>
    <source>
        <strain evidence="8">Acra3RX</strain>
        <tissue evidence="8">Leaf</tissue>
    </source>
</reference>
<dbReference type="InterPro" id="IPR033133">
    <property type="entry name" value="PUM-HD"/>
</dbReference>
<dbReference type="EMBL" id="JAWXYG010000006">
    <property type="protein sequence ID" value="KAK4269006.1"/>
    <property type="molecule type" value="Genomic_DNA"/>
</dbReference>
<dbReference type="SUPFAM" id="SSF48371">
    <property type="entry name" value="ARM repeat"/>
    <property type="match status" value="1"/>
</dbReference>
<dbReference type="GO" id="GO:0000056">
    <property type="term" value="P:ribosomal small subunit export from nucleus"/>
    <property type="evidence" value="ECO:0007669"/>
    <property type="project" value="TreeGrafter"/>
</dbReference>
<evidence type="ECO:0000313" key="8">
    <source>
        <dbReference type="EMBL" id="KAK4269006.1"/>
    </source>
</evidence>
<dbReference type="GO" id="GO:0000480">
    <property type="term" value="P:endonucleolytic cleavage in 5'-ETS of tricistronic rRNA transcript (SSU-rRNA, 5.8S rRNA, LSU-rRNA)"/>
    <property type="evidence" value="ECO:0007669"/>
    <property type="project" value="TreeGrafter"/>
</dbReference>
<evidence type="ECO:0000256" key="6">
    <source>
        <dbReference type="SAM" id="MobiDB-lite"/>
    </source>
</evidence>
<accession>A0AAE1MQD8</accession>
<dbReference type="InterPro" id="IPR040000">
    <property type="entry name" value="NOP9"/>
</dbReference>
<evidence type="ECO:0000256" key="4">
    <source>
        <dbReference type="ARBA" id="ARBA00023242"/>
    </source>
</evidence>
<evidence type="ECO:0000313" key="9">
    <source>
        <dbReference type="Proteomes" id="UP001293593"/>
    </source>
</evidence>
<feature type="repeat" description="Pumilio" evidence="5">
    <location>
        <begin position="352"/>
        <end position="389"/>
    </location>
</feature>
<keyword evidence="9" id="KW-1185">Reference proteome</keyword>
<feature type="domain" description="PUM-HD" evidence="7">
    <location>
        <begin position="287"/>
        <end position="640"/>
    </location>
</feature>
<feature type="compositionally biased region" description="Basic and acidic residues" evidence="6">
    <location>
        <begin position="44"/>
        <end position="59"/>
    </location>
</feature>
<dbReference type="Proteomes" id="UP001293593">
    <property type="component" value="Unassembled WGS sequence"/>
</dbReference>
<dbReference type="PANTHER" id="PTHR13102">
    <property type="entry name" value="NUCLEOLAR PROTEIN 9"/>
    <property type="match status" value="1"/>
</dbReference>
<dbReference type="GO" id="GO:0006417">
    <property type="term" value="P:regulation of translation"/>
    <property type="evidence" value="ECO:0007669"/>
    <property type="project" value="UniProtKB-KW"/>
</dbReference>